<evidence type="ECO:0000313" key="4">
    <source>
        <dbReference type="Proteomes" id="UP000030021"/>
    </source>
</evidence>
<dbReference type="PATRIC" id="fig|1288298.3.peg.995"/>
<dbReference type="OrthoDB" id="9790469at2"/>
<dbReference type="PIRSF" id="PIRSF010256">
    <property type="entry name" value="CoxE_vWa"/>
    <property type="match status" value="1"/>
</dbReference>
<dbReference type="InterPro" id="IPR011195">
    <property type="entry name" value="UCP010256"/>
</dbReference>
<dbReference type="CDD" id="cd00198">
    <property type="entry name" value="vWFA"/>
    <property type="match status" value="1"/>
</dbReference>
<dbReference type="Gene3D" id="3.40.50.410">
    <property type="entry name" value="von Willebrand factor, type A domain"/>
    <property type="match status" value="1"/>
</dbReference>
<evidence type="ECO:0000256" key="1">
    <source>
        <dbReference type="SAM" id="MobiDB-lite"/>
    </source>
</evidence>
<dbReference type="HOGENOM" id="CLU_042261_0_1_5"/>
<dbReference type="eggNOG" id="COG3552">
    <property type="taxonomic scope" value="Bacteria"/>
</dbReference>
<feature type="region of interest" description="Disordered" evidence="1">
    <location>
        <begin position="92"/>
        <end position="133"/>
    </location>
</feature>
<dbReference type="EMBL" id="AONH01000004">
    <property type="protein sequence ID" value="KGM89016.1"/>
    <property type="molecule type" value="Genomic_DNA"/>
</dbReference>
<dbReference type="InterPro" id="IPR008912">
    <property type="entry name" value="Uncharacterised_CoxE"/>
</dbReference>
<evidence type="ECO:0000259" key="2">
    <source>
        <dbReference type="SMART" id="SM00327"/>
    </source>
</evidence>
<dbReference type="SMART" id="SM00327">
    <property type="entry name" value="VWA"/>
    <property type="match status" value="1"/>
</dbReference>
<protein>
    <recommendedName>
        <fullName evidence="2">VWFA domain-containing protein</fullName>
    </recommendedName>
</protein>
<dbReference type="InterPro" id="IPR036465">
    <property type="entry name" value="vWFA_dom_sf"/>
</dbReference>
<accession>A0A0A0HPX2</accession>
<sequence>MSRVTRFAARDPGPSARIAGFIAHLRANGLRLGVGETETALAALTHVNAANPDETRRALKSVCASTADEVTQFDALFDSYWLNAGRVREKFAPSERGGNAHSRSSREASGENAAARGQIHAPDDGAGAAHGEGTGTLIASRTASLMHHDMRKLVSPQDIAAAESIARHLAHSLAYRRSRRRRAARRGDQIHFRRLIRASLSTGGEPLTLPRKKRPDRQMRIIALCDVSGSMTIYARVFLAFLTGLIRADDATDAWLFHTRLVRISDALRDPDPLRALNRLSLLADGFGGGSKIGASLAQFAHGPARHCVNSRSVVVILSDGYDTDPPAALTDALARLRKRGGRIIWLNPLKGWKDYAPVTAAMAAALPHLDLFAAATTLDDLAALGPQLERLT</sequence>
<dbReference type="RefSeq" id="WP_037270550.1">
    <property type="nucleotide sequence ID" value="NZ_KN293977.1"/>
</dbReference>
<dbReference type="STRING" id="215743.ROSMUCSMR3_00977"/>
<comment type="caution">
    <text evidence="3">The sequence shown here is derived from an EMBL/GenBank/DDBJ whole genome shotgun (WGS) entry which is preliminary data.</text>
</comment>
<dbReference type="PANTHER" id="PTHR39338:SF6">
    <property type="entry name" value="BLL5662 PROTEIN"/>
    <property type="match status" value="1"/>
</dbReference>
<proteinExistence type="predicted"/>
<feature type="domain" description="VWFA" evidence="2">
    <location>
        <begin position="218"/>
        <end position="383"/>
    </location>
</feature>
<dbReference type="Proteomes" id="UP000030021">
    <property type="component" value="Unassembled WGS sequence"/>
</dbReference>
<dbReference type="Pfam" id="PF05762">
    <property type="entry name" value="VWA_CoxE"/>
    <property type="match status" value="1"/>
</dbReference>
<reference evidence="3 4" key="1">
    <citation type="submission" date="2013-01" db="EMBL/GenBank/DDBJ databases">
        <authorList>
            <person name="Fiebig A."/>
            <person name="Goeker M."/>
            <person name="Klenk H.-P.P."/>
        </authorList>
    </citation>
    <scope>NUCLEOTIDE SEQUENCE [LARGE SCALE GENOMIC DNA]</scope>
    <source>
        <strain evidence="3 4">DSM 17069</strain>
    </source>
</reference>
<evidence type="ECO:0000313" key="3">
    <source>
        <dbReference type="EMBL" id="KGM89016.1"/>
    </source>
</evidence>
<dbReference type="SUPFAM" id="SSF53300">
    <property type="entry name" value="vWA-like"/>
    <property type="match status" value="1"/>
</dbReference>
<dbReference type="PANTHER" id="PTHR39338">
    <property type="entry name" value="BLL5662 PROTEIN-RELATED"/>
    <property type="match status" value="1"/>
</dbReference>
<organism evidence="3 4">
    <name type="scientific">Roseovarius mucosus DSM 17069</name>
    <dbReference type="NCBI Taxonomy" id="1288298"/>
    <lineage>
        <taxon>Bacteria</taxon>
        <taxon>Pseudomonadati</taxon>
        <taxon>Pseudomonadota</taxon>
        <taxon>Alphaproteobacteria</taxon>
        <taxon>Rhodobacterales</taxon>
        <taxon>Roseobacteraceae</taxon>
        <taxon>Roseovarius</taxon>
    </lineage>
</organism>
<name>A0A0A0HPX2_9RHOB</name>
<gene>
    <name evidence="3" type="ORF">rosmuc_00982</name>
</gene>
<dbReference type="InterPro" id="IPR002035">
    <property type="entry name" value="VWF_A"/>
</dbReference>
<dbReference type="AlphaFoldDB" id="A0A0A0HPX2"/>